<accession>A0A1G8P1A7</accession>
<dbReference type="PANTHER" id="PTHR11240:SF22">
    <property type="entry name" value="RIBONUCLEASE T2"/>
    <property type="match status" value="1"/>
</dbReference>
<dbReference type="InterPro" id="IPR039378">
    <property type="entry name" value="RNase_T2_prok"/>
</dbReference>
<evidence type="ECO:0000256" key="1">
    <source>
        <dbReference type="ARBA" id="ARBA00007469"/>
    </source>
</evidence>
<dbReference type="RefSeq" id="WP_093151299.1">
    <property type="nucleotide sequence ID" value="NZ_FNEK01000008.1"/>
</dbReference>
<dbReference type="PROSITE" id="PS00530">
    <property type="entry name" value="RNASE_T2_1"/>
    <property type="match status" value="1"/>
</dbReference>
<dbReference type="AlphaFoldDB" id="A0A1G8P1A7"/>
<dbReference type="SUPFAM" id="SSF55895">
    <property type="entry name" value="Ribonuclease Rh-like"/>
    <property type="match status" value="1"/>
</dbReference>
<dbReference type="GO" id="GO:0033897">
    <property type="term" value="F:ribonuclease T2 activity"/>
    <property type="evidence" value="ECO:0007669"/>
    <property type="project" value="InterPro"/>
</dbReference>
<dbReference type="InterPro" id="IPR033130">
    <property type="entry name" value="RNase_T2_His_AS_2"/>
</dbReference>
<dbReference type="CDD" id="cd01062">
    <property type="entry name" value="RNase_T2_prok"/>
    <property type="match status" value="1"/>
</dbReference>
<feature type="signal peptide" evidence="3">
    <location>
        <begin position="1"/>
        <end position="16"/>
    </location>
</feature>
<dbReference type="InterPro" id="IPR018188">
    <property type="entry name" value="RNase_T2_His_AS_1"/>
</dbReference>
<dbReference type="PANTHER" id="PTHR11240">
    <property type="entry name" value="RIBONUCLEASE T2"/>
    <property type="match status" value="1"/>
</dbReference>
<reference evidence="4 5" key="1">
    <citation type="submission" date="2016-10" db="EMBL/GenBank/DDBJ databases">
        <authorList>
            <person name="de Groot N.N."/>
        </authorList>
    </citation>
    <scope>NUCLEOTIDE SEQUENCE [LARGE SCALE GENOMIC DNA]</scope>
    <source>
        <strain evidence="4 5">DSM 25294</strain>
    </source>
</reference>
<evidence type="ECO:0000313" key="5">
    <source>
        <dbReference type="Proteomes" id="UP000199382"/>
    </source>
</evidence>
<organism evidence="4 5">
    <name type="scientific">Aliiruegeria lutimaris</name>
    <dbReference type="NCBI Taxonomy" id="571298"/>
    <lineage>
        <taxon>Bacteria</taxon>
        <taxon>Pseudomonadati</taxon>
        <taxon>Pseudomonadota</taxon>
        <taxon>Alphaproteobacteria</taxon>
        <taxon>Rhodobacterales</taxon>
        <taxon>Roseobacteraceae</taxon>
        <taxon>Aliiruegeria</taxon>
    </lineage>
</organism>
<proteinExistence type="inferred from homology"/>
<evidence type="ECO:0000256" key="3">
    <source>
        <dbReference type="SAM" id="SignalP"/>
    </source>
</evidence>
<evidence type="ECO:0000256" key="2">
    <source>
        <dbReference type="RuleBase" id="RU004328"/>
    </source>
</evidence>
<dbReference type="PROSITE" id="PS00531">
    <property type="entry name" value="RNASE_T2_2"/>
    <property type="match status" value="1"/>
</dbReference>
<evidence type="ECO:0000313" key="4">
    <source>
        <dbReference type="EMBL" id="SDI86105.1"/>
    </source>
</evidence>
<gene>
    <name evidence="4" type="ORF">SAMN04488026_100840</name>
</gene>
<dbReference type="Proteomes" id="UP000199382">
    <property type="component" value="Unassembled WGS sequence"/>
</dbReference>
<keyword evidence="5" id="KW-1185">Reference proteome</keyword>
<name>A0A1G8P1A7_9RHOB</name>
<dbReference type="InterPro" id="IPR001568">
    <property type="entry name" value="RNase_T2-like"/>
</dbReference>
<comment type="similarity">
    <text evidence="1 2">Belongs to the RNase T2 family.</text>
</comment>
<dbReference type="GO" id="GO:0003723">
    <property type="term" value="F:RNA binding"/>
    <property type="evidence" value="ECO:0007669"/>
    <property type="project" value="InterPro"/>
</dbReference>
<dbReference type="STRING" id="571298.SAMN04488026_100840"/>
<dbReference type="GO" id="GO:0006401">
    <property type="term" value="P:RNA catabolic process"/>
    <property type="evidence" value="ECO:0007669"/>
    <property type="project" value="TreeGrafter"/>
</dbReference>
<dbReference type="Gene3D" id="3.90.730.10">
    <property type="entry name" value="Ribonuclease T2-like"/>
    <property type="match status" value="1"/>
</dbReference>
<protein>
    <submittedName>
        <fullName evidence="4">Ribonuclease T2</fullName>
    </submittedName>
</protein>
<feature type="chain" id="PRO_5011512375" evidence="3">
    <location>
        <begin position="17"/>
        <end position="209"/>
    </location>
</feature>
<sequence>MRWLILLCVLSGAAFADGEKAGDFDYYVMSLSWTPNFCALEGDAKGYEQCDRGTGNGWVLHGLWPQYEDGWPAHCPSAEHNPSKQETAAMADIMGSSGLAWYQWKKHGRCSGLSSQEYFALSREAYRSVERPEVLRKLDQTVAVPASVIEEAWLQANPKLKPDMVTVTCKDGRIAETRICFTKGLVPRYCGGRAVRDCTLSDALLEPVR</sequence>
<dbReference type="EMBL" id="FNEK01000008">
    <property type="protein sequence ID" value="SDI86105.1"/>
    <property type="molecule type" value="Genomic_DNA"/>
</dbReference>
<dbReference type="Pfam" id="PF00445">
    <property type="entry name" value="Ribonuclease_T2"/>
    <property type="match status" value="1"/>
</dbReference>
<dbReference type="InterPro" id="IPR036430">
    <property type="entry name" value="RNase_T2-like_sf"/>
</dbReference>
<keyword evidence="3" id="KW-0732">Signal</keyword>
<dbReference type="OrthoDB" id="4720638at2"/>